<feature type="compositionally biased region" description="Basic and acidic residues" evidence="1">
    <location>
        <begin position="286"/>
        <end position="313"/>
    </location>
</feature>
<evidence type="ECO:0000313" key="2">
    <source>
        <dbReference type="EMBL" id="GFR71227.1"/>
    </source>
</evidence>
<feature type="compositionally biased region" description="Basic and acidic residues" evidence="1">
    <location>
        <begin position="321"/>
        <end position="343"/>
    </location>
</feature>
<dbReference type="Proteomes" id="UP000762676">
    <property type="component" value="Unassembled WGS sequence"/>
</dbReference>
<dbReference type="EMBL" id="BMAT01004269">
    <property type="protein sequence ID" value="GFR71227.1"/>
    <property type="molecule type" value="Genomic_DNA"/>
</dbReference>
<gene>
    <name evidence="2" type="ORF">ElyMa_002089900</name>
</gene>
<evidence type="ECO:0008006" key="4">
    <source>
        <dbReference type="Google" id="ProtNLM"/>
    </source>
</evidence>
<comment type="caution">
    <text evidence="2">The sequence shown here is derived from an EMBL/GenBank/DDBJ whole genome shotgun (WGS) entry which is preliminary data.</text>
</comment>
<evidence type="ECO:0000256" key="1">
    <source>
        <dbReference type="SAM" id="MobiDB-lite"/>
    </source>
</evidence>
<proteinExistence type="predicted"/>
<reference evidence="2 3" key="1">
    <citation type="journal article" date="2021" name="Elife">
        <title>Chloroplast acquisition without the gene transfer in kleptoplastic sea slugs, Plakobranchus ocellatus.</title>
        <authorList>
            <person name="Maeda T."/>
            <person name="Takahashi S."/>
            <person name="Yoshida T."/>
            <person name="Shimamura S."/>
            <person name="Takaki Y."/>
            <person name="Nagai Y."/>
            <person name="Toyoda A."/>
            <person name="Suzuki Y."/>
            <person name="Arimoto A."/>
            <person name="Ishii H."/>
            <person name="Satoh N."/>
            <person name="Nishiyama T."/>
            <person name="Hasebe M."/>
            <person name="Maruyama T."/>
            <person name="Minagawa J."/>
            <person name="Obokata J."/>
            <person name="Shigenobu S."/>
        </authorList>
    </citation>
    <scope>NUCLEOTIDE SEQUENCE [LARGE SCALE GENOMIC DNA]</scope>
</reference>
<dbReference type="AlphaFoldDB" id="A0AAV4FCT4"/>
<feature type="compositionally biased region" description="Basic and acidic residues" evidence="1">
    <location>
        <begin position="268"/>
        <end position="278"/>
    </location>
</feature>
<keyword evidence="3" id="KW-1185">Reference proteome</keyword>
<sequence>MKGQVSLIDARNASFSRGSMEKDLMRATPSFKDEPHRSKRSGDRPDVNLSQYRDYNHDDAPCRGRRFVQPPKALMYDGTSDWAAFKQKYRRFVMEQDMSPESAVNYLCWVLTGRAAEFHALITRHSPPCSQQDILLKLEGRFGFKQLPETSYLEFQSAYQRTDERLEEWAERVRQLATYAFEVGHEIVMNSRDNATMIRKFCTGSLDKDAGLHAANKYPETLEEAISHILRYKLNRDATYGPPENREKRGSASVRAVQPSRGYSPRPIHNESQGRRDYSPGWYPDQIDHRGQERRRYQLPESGKRDYRRDYHEGSPPWARGQERRRYQSPESGMKDYRRDYREGSPPWARGQERRRYQSPEMDRPRYPEFSPGNDRIVGSIQDLAEKISVLSKQIGNIDFRLQKVEG</sequence>
<name>A0AAV4FCT4_9GAST</name>
<feature type="compositionally biased region" description="Basic and acidic residues" evidence="1">
    <location>
        <begin position="19"/>
        <end position="46"/>
    </location>
</feature>
<evidence type="ECO:0000313" key="3">
    <source>
        <dbReference type="Proteomes" id="UP000762676"/>
    </source>
</evidence>
<protein>
    <recommendedName>
        <fullName evidence="4">Retrotransposon gag domain-containing protein</fullName>
    </recommendedName>
</protein>
<feature type="region of interest" description="Disordered" evidence="1">
    <location>
        <begin position="238"/>
        <end position="374"/>
    </location>
</feature>
<feature type="compositionally biased region" description="Basic and acidic residues" evidence="1">
    <location>
        <begin position="351"/>
        <end position="367"/>
    </location>
</feature>
<feature type="region of interest" description="Disordered" evidence="1">
    <location>
        <begin position="18"/>
        <end position="55"/>
    </location>
</feature>
<organism evidence="2 3">
    <name type="scientific">Elysia marginata</name>
    <dbReference type="NCBI Taxonomy" id="1093978"/>
    <lineage>
        <taxon>Eukaryota</taxon>
        <taxon>Metazoa</taxon>
        <taxon>Spiralia</taxon>
        <taxon>Lophotrochozoa</taxon>
        <taxon>Mollusca</taxon>
        <taxon>Gastropoda</taxon>
        <taxon>Heterobranchia</taxon>
        <taxon>Euthyneura</taxon>
        <taxon>Panpulmonata</taxon>
        <taxon>Sacoglossa</taxon>
        <taxon>Placobranchoidea</taxon>
        <taxon>Plakobranchidae</taxon>
        <taxon>Elysia</taxon>
    </lineage>
</organism>
<accession>A0AAV4FCT4</accession>